<sequence length="257" mass="29670">MIESDKIIRFMGLRMHTWTMSETVDEIFSRLKYGLFTQHVVVNAAKLINMDRDKSLRESVEGSDIINIDGMSIVWGARFLGHDVKERVAGFDLFYALLDRAREEGEPVFLLGAKPEVVEKAAANLRIKYPELNIAGFHHGYFWDDEESVVKEIAKSGAKLLFVAITSPKKENFIHRWQQELGVNFVMGVGGTFDIAAGISKRAPEFMQKHGLEWFYRLVQEPRRMWKRYLVTNALFAVKLLKFKIFGRFASRDKDIF</sequence>
<evidence type="ECO:0000313" key="4">
    <source>
        <dbReference type="Proteomes" id="UP000192906"/>
    </source>
</evidence>
<dbReference type="Pfam" id="PF03808">
    <property type="entry name" value="Glyco_tran_WecG"/>
    <property type="match status" value="1"/>
</dbReference>
<dbReference type="PANTHER" id="PTHR34136:SF1">
    <property type="entry name" value="UDP-N-ACETYL-D-MANNOSAMINURONIC ACID TRANSFERASE"/>
    <property type="match status" value="1"/>
</dbReference>
<dbReference type="AlphaFoldDB" id="A0A1X7EKS0"/>
<gene>
    <name evidence="3" type="ORF">SAMN06295933_3099</name>
</gene>
<keyword evidence="4" id="KW-1185">Reference proteome</keyword>
<proteinExistence type="predicted"/>
<name>A0A1X7EKS0_9BACT</name>
<reference evidence="4" key="1">
    <citation type="submission" date="2017-04" db="EMBL/GenBank/DDBJ databases">
        <authorList>
            <person name="Varghese N."/>
            <person name="Submissions S."/>
        </authorList>
    </citation>
    <scope>NUCLEOTIDE SEQUENCE [LARGE SCALE GENOMIC DNA]</scope>
    <source>
        <strain evidence="4">K3S</strain>
    </source>
</reference>
<dbReference type="CDD" id="cd06533">
    <property type="entry name" value="Glyco_transf_WecG_TagA"/>
    <property type="match status" value="1"/>
</dbReference>
<dbReference type="EMBL" id="FWZU01000005">
    <property type="protein sequence ID" value="SMF35610.1"/>
    <property type="molecule type" value="Genomic_DNA"/>
</dbReference>
<evidence type="ECO:0000256" key="2">
    <source>
        <dbReference type="ARBA" id="ARBA00022679"/>
    </source>
</evidence>
<keyword evidence="2 3" id="KW-0808">Transferase</keyword>
<dbReference type="OrthoDB" id="9808602at2"/>
<dbReference type="STRING" id="1519643.SAMN06295933_3099"/>
<dbReference type="GO" id="GO:0016758">
    <property type="term" value="F:hexosyltransferase activity"/>
    <property type="evidence" value="ECO:0007669"/>
    <property type="project" value="TreeGrafter"/>
</dbReference>
<keyword evidence="1" id="KW-0328">Glycosyltransferase</keyword>
<dbReference type="RefSeq" id="WP_085103831.1">
    <property type="nucleotide sequence ID" value="NZ_FWZU01000005.1"/>
</dbReference>
<dbReference type="Proteomes" id="UP000192906">
    <property type="component" value="Unassembled WGS sequence"/>
</dbReference>
<dbReference type="InterPro" id="IPR004629">
    <property type="entry name" value="WecG_TagA_CpsF"/>
</dbReference>
<accession>A0A1X7EKS0</accession>
<organism evidence="3 4">
    <name type="scientific">Desulfovibrio gilichinskyi</name>
    <dbReference type="NCBI Taxonomy" id="1519643"/>
    <lineage>
        <taxon>Bacteria</taxon>
        <taxon>Pseudomonadati</taxon>
        <taxon>Thermodesulfobacteriota</taxon>
        <taxon>Desulfovibrionia</taxon>
        <taxon>Desulfovibrionales</taxon>
        <taxon>Desulfovibrionaceae</taxon>
        <taxon>Desulfovibrio</taxon>
    </lineage>
</organism>
<protein>
    <submittedName>
        <fullName evidence="3">N-acetylmannosaminyltransferase</fullName>
    </submittedName>
</protein>
<evidence type="ECO:0000313" key="3">
    <source>
        <dbReference type="EMBL" id="SMF35610.1"/>
    </source>
</evidence>
<evidence type="ECO:0000256" key="1">
    <source>
        <dbReference type="ARBA" id="ARBA00022676"/>
    </source>
</evidence>
<dbReference type="NCBIfam" id="TIGR00696">
    <property type="entry name" value="wecG_tagA_cpsF"/>
    <property type="match status" value="1"/>
</dbReference>
<dbReference type="PANTHER" id="PTHR34136">
    <property type="match status" value="1"/>
</dbReference>